<evidence type="ECO:0000313" key="2">
    <source>
        <dbReference type="Proteomes" id="UP000813385"/>
    </source>
</evidence>
<dbReference type="EMBL" id="JAGPXD010000002">
    <property type="protein sequence ID" value="KAH7366941.1"/>
    <property type="molecule type" value="Genomic_DNA"/>
</dbReference>
<protein>
    <submittedName>
        <fullName evidence="1">Uncharacterized protein</fullName>
    </submittedName>
</protein>
<dbReference type="AlphaFoldDB" id="A0A8K0TJY2"/>
<keyword evidence="2" id="KW-1185">Reference proteome</keyword>
<accession>A0A8K0TJY2</accession>
<evidence type="ECO:0000313" key="1">
    <source>
        <dbReference type="EMBL" id="KAH7366941.1"/>
    </source>
</evidence>
<reference evidence="1" key="1">
    <citation type="journal article" date="2021" name="Nat. Commun.">
        <title>Genetic determinants of endophytism in the Arabidopsis root mycobiome.</title>
        <authorList>
            <person name="Mesny F."/>
            <person name="Miyauchi S."/>
            <person name="Thiergart T."/>
            <person name="Pickel B."/>
            <person name="Atanasova L."/>
            <person name="Karlsson M."/>
            <person name="Huettel B."/>
            <person name="Barry K.W."/>
            <person name="Haridas S."/>
            <person name="Chen C."/>
            <person name="Bauer D."/>
            <person name="Andreopoulos W."/>
            <person name="Pangilinan J."/>
            <person name="LaButti K."/>
            <person name="Riley R."/>
            <person name="Lipzen A."/>
            <person name="Clum A."/>
            <person name="Drula E."/>
            <person name="Henrissat B."/>
            <person name="Kohler A."/>
            <person name="Grigoriev I.V."/>
            <person name="Martin F.M."/>
            <person name="Hacquard S."/>
        </authorList>
    </citation>
    <scope>NUCLEOTIDE SEQUENCE</scope>
    <source>
        <strain evidence="1">MPI-CAGE-AT-0016</strain>
    </source>
</reference>
<name>A0A8K0TJY2_9PEZI</name>
<comment type="caution">
    <text evidence="1">The sequence shown here is derived from an EMBL/GenBank/DDBJ whole genome shotgun (WGS) entry which is preliminary data.</text>
</comment>
<gene>
    <name evidence="1" type="ORF">B0T11DRAFT_325244</name>
</gene>
<organism evidence="1 2">
    <name type="scientific">Plectosphaerella cucumerina</name>
    <dbReference type="NCBI Taxonomy" id="40658"/>
    <lineage>
        <taxon>Eukaryota</taxon>
        <taxon>Fungi</taxon>
        <taxon>Dikarya</taxon>
        <taxon>Ascomycota</taxon>
        <taxon>Pezizomycotina</taxon>
        <taxon>Sordariomycetes</taxon>
        <taxon>Hypocreomycetidae</taxon>
        <taxon>Glomerellales</taxon>
        <taxon>Plectosphaerellaceae</taxon>
        <taxon>Plectosphaerella</taxon>
    </lineage>
</organism>
<dbReference type="Proteomes" id="UP000813385">
    <property type="component" value="Unassembled WGS sequence"/>
</dbReference>
<sequence>MAQWLSLITGPFTIAVGINIISTIPRSTSGTPPLCGIKPLGFLAAQERRILDNQTAPFQTTRARSFRIESETLWHQTQPVGAQK</sequence>
<proteinExistence type="predicted"/>